<feature type="domain" description="Glycosyl transferase family 1" evidence="2">
    <location>
        <begin position="246"/>
        <end position="400"/>
    </location>
</feature>
<organism evidence="3 4">
    <name type="scientific">Saccharolobus islandicus (strain L.D.8.5 / Lassen #2)</name>
    <name type="common">Sulfolobus islandicus</name>
    <dbReference type="NCBI Taxonomy" id="425944"/>
    <lineage>
        <taxon>Archaea</taxon>
        <taxon>Thermoproteota</taxon>
        <taxon>Thermoprotei</taxon>
        <taxon>Sulfolobales</taxon>
        <taxon>Sulfolobaceae</taxon>
        <taxon>Saccharolobus</taxon>
    </lineage>
</organism>
<dbReference type="PANTHER" id="PTHR46401">
    <property type="entry name" value="GLYCOSYLTRANSFERASE WBBK-RELATED"/>
    <property type="match status" value="1"/>
</dbReference>
<dbReference type="HOGENOM" id="CLU_053640_0_0_2"/>
<evidence type="ECO:0000256" key="1">
    <source>
        <dbReference type="ARBA" id="ARBA00022679"/>
    </source>
</evidence>
<dbReference type="Pfam" id="PF00534">
    <property type="entry name" value="Glycos_transf_1"/>
    <property type="match status" value="1"/>
</dbReference>
<dbReference type="RefSeq" id="WP_012952735.1">
    <property type="nucleotide sequence ID" value="NC_013769.1"/>
</dbReference>
<evidence type="ECO:0000313" key="4">
    <source>
        <dbReference type="Proteomes" id="UP000001404"/>
    </source>
</evidence>
<dbReference type="SUPFAM" id="SSF53756">
    <property type="entry name" value="UDP-Glycosyltransferase/glycogen phosphorylase"/>
    <property type="match status" value="1"/>
</dbReference>
<accession>D2PJ63</accession>
<dbReference type="EMBL" id="CP001731">
    <property type="protein sequence ID" value="ADB86816.1"/>
    <property type="molecule type" value="Genomic_DNA"/>
</dbReference>
<dbReference type="PANTHER" id="PTHR46401:SF2">
    <property type="entry name" value="GLYCOSYLTRANSFERASE WBBK-RELATED"/>
    <property type="match status" value="1"/>
</dbReference>
<sequence length="438" mass="50866">MSDKIAVLVNIESIIQEWGGGGIEIERAIISRLANRDDILIVPKVDTLISKNKDLIWKIIKENKLSNILILDNNSTLPKTLLKTTLNELKRRNVKYVLDLNYWPLSYMQLNLQRRNSLPFLYLLGEAYYYSKGLGSKMGVMLQGVGLNENILGVPKVILRYIKNKNRETLPIDVFINNRNKIMYLIYKGLRERFISIFLKHSRAINRIYGLSYGQLKVLHLHDINKSYVVEPAMPDSVSNLRGLKFRKRDYLVFYARLIPLKGILEIPFIMKRLIEFTDLKEIKIYVIGKFPNTDVKNIFFKTVQDLKLEDNVIYKGFLYGDELYKIIAQAKCTLYPSHEDSFSLAILESVALRTPVVAYDILPLRSVYGNLSSVILVKEFDINGMALQVSRILRLNEDKYNEIVYSESVDNFIEKHSNWDDVVNKLYIDLLRISKIR</sequence>
<dbReference type="InterPro" id="IPR001296">
    <property type="entry name" value="Glyco_trans_1"/>
</dbReference>
<dbReference type="AlphaFoldDB" id="D2PJ63"/>
<gene>
    <name evidence="3" type="ordered locus">LD85_1137</name>
</gene>
<evidence type="ECO:0000259" key="2">
    <source>
        <dbReference type="Pfam" id="PF00534"/>
    </source>
</evidence>
<dbReference type="Gene3D" id="3.40.50.2000">
    <property type="entry name" value="Glycogen Phosphorylase B"/>
    <property type="match status" value="1"/>
</dbReference>
<dbReference type="KEGG" id="sii:LD85_1137"/>
<dbReference type="GO" id="GO:0016757">
    <property type="term" value="F:glycosyltransferase activity"/>
    <property type="evidence" value="ECO:0007669"/>
    <property type="project" value="InterPro"/>
</dbReference>
<dbReference type="Proteomes" id="UP000001404">
    <property type="component" value="Chromosome"/>
</dbReference>
<protein>
    <submittedName>
        <fullName evidence="3">Glycosyl transferase, group 1</fullName>
    </submittedName>
</protein>
<reference evidence="4" key="1">
    <citation type="journal article" date="2009" name="Proc. Natl. Acad. Sci. U.S.A.">
        <title>Biogeography of the Sulfolobus islandicus pan-genome.</title>
        <authorList>
            <person name="Reno M.L."/>
            <person name="Held N.L."/>
            <person name="Fields C.J."/>
            <person name="Burke P.V."/>
            <person name="Whitaker R.J."/>
        </authorList>
    </citation>
    <scope>NUCLEOTIDE SEQUENCE [LARGE SCALE GENOMIC DNA]</scope>
    <source>
        <strain evidence="4">L.D.8.5 / Lassen #2</strain>
    </source>
</reference>
<name>D2PJ63_SACI9</name>
<dbReference type="CAZy" id="GT4">
    <property type="family name" value="Glycosyltransferase Family 4"/>
</dbReference>
<keyword evidence="1 3" id="KW-0808">Transferase</keyword>
<evidence type="ECO:0000313" key="3">
    <source>
        <dbReference type="EMBL" id="ADB86816.1"/>
    </source>
</evidence>
<proteinExistence type="predicted"/>